<protein>
    <submittedName>
        <fullName evidence="1">Uncharacterized protein</fullName>
    </submittedName>
</protein>
<gene>
    <name evidence="1" type="ORF">FHR34_001206</name>
</gene>
<dbReference type="EMBL" id="JACHJV010000001">
    <property type="protein sequence ID" value="MBB4922213.1"/>
    <property type="molecule type" value="Genomic_DNA"/>
</dbReference>
<evidence type="ECO:0000313" key="2">
    <source>
        <dbReference type="Proteomes" id="UP000540506"/>
    </source>
</evidence>
<accession>A0A7W7VTW6</accession>
<comment type="caution">
    <text evidence="1">The sequence shown here is derived from an EMBL/GenBank/DDBJ whole genome shotgun (WGS) entry which is preliminary data.</text>
</comment>
<dbReference type="RefSeq" id="WP_184934423.1">
    <property type="nucleotide sequence ID" value="NZ_JACHJV010000001.1"/>
</dbReference>
<keyword evidence="2" id="KW-1185">Reference proteome</keyword>
<reference evidence="1 2" key="1">
    <citation type="submission" date="2020-08" db="EMBL/GenBank/DDBJ databases">
        <title>Sequencing the genomes of 1000 actinobacteria strains.</title>
        <authorList>
            <person name="Klenk H.-P."/>
        </authorList>
    </citation>
    <scope>NUCLEOTIDE SEQUENCE [LARGE SCALE GENOMIC DNA]</scope>
    <source>
        <strain evidence="1 2">DSM 41654</strain>
    </source>
</reference>
<name>A0A7W7VTW6_KITKI</name>
<sequence length="55" mass="5997">MRKIVSNEISHNGGVARIEMDQAERFFVVCSGCRTEEYAAGMAPALGKLVEHTEG</sequence>
<dbReference type="Proteomes" id="UP000540506">
    <property type="component" value="Unassembled WGS sequence"/>
</dbReference>
<organism evidence="1 2">
    <name type="scientific">Kitasatospora kifunensis</name>
    <name type="common">Streptomyces kifunensis</name>
    <dbReference type="NCBI Taxonomy" id="58351"/>
    <lineage>
        <taxon>Bacteria</taxon>
        <taxon>Bacillati</taxon>
        <taxon>Actinomycetota</taxon>
        <taxon>Actinomycetes</taxon>
        <taxon>Kitasatosporales</taxon>
        <taxon>Streptomycetaceae</taxon>
        <taxon>Kitasatospora</taxon>
    </lineage>
</organism>
<dbReference type="AlphaFoldDB" id="A0A7W7VTW6"/>
<evidence type="ECO:0000313" key="1">
    <source>
        <dbReference type="EMBL" id="MBB4922213.1"/>
    </source>
</evidence>
<proteinExistence type="predicted"/>